<name>A0A0F9I2K2_9ZZZZ</name>
<dbReference type="InterPro" id="IPR018306">
    <property type="entry name" value="Phage_T5_Orf172_DNA-bd"/>
</dbReference>
<evidence type="ECO:0000313" key="2">
    <source>
        <dbReference type="EMBL" id="KKM21762.1"/>
    </source>
</evidence>
<proteinExistence type="predicted"/>
<reference evidence="2" key="1">
    <citation type="journal article" date="2015" name="Nature">
        <title>Complex archaea that bridge the gap between prokaryotes and eukaryotes.</title>
        <authorList>
            <person name="Spang A."/>
            <person name="Saw J.H."/>
            <person name="Jorgensen S.L."/>
            <person name="Zaremba-Niedzwiedzka K."/>
            <person name="Martijn J."/>
            <person name="Lind A.E."/>
            <person name="van Eijk R."/>
            <person name="Schleper C."/>
            <person name="Guy L."/>
            <person name="Ettema T.J."/>
        </authorList>
    </citation>
    <scope>NUCLEOTIDE SEQUENCE</scope>
</reference>
<gene>
    <name evidence="2" type="ORF">LCGC14_1632220</name>
</gene>
<feature type="domain" description="Bacteriophage T5 Orf172 DNA-binding" evidence="1">
    <location>
        <begin position="76"/>
        <end position="149"/>
    </location>
</feature>
<dbReference type="EMBL" id="LAZR01013486">
    <property type="protein sequence ID" value="KKM21762.1"/>
    <property type="molecule type" value="Genomic_DNA"/>
</dbReference>
<organism evidence="2">
    <name type="scientific">marine sediment metagenome</name>
    <dbReference type="NCBI Taxonomy" id="412755"/>
    <lineage>
        <taxon>unclassified sequences</taxon>
        <taxon>metagenomes</taxon>
        <taxon>ecological metagenomes</taxon>
    </lineage>
</organism>
<dbReference type="SMART" id="SM00974">
    <property type="entry name" value="T5orf172"/>
    <property type="match status" value="1"/>
</dbReference>
<sequence>MEELRDKMWEVAAVRWIAEATSLGREEVYKSLCDQVQAMLAGAENALGRVEKASTQVQQPASELTESVSYVYAIQVGRNGPIKIGTTKNSPESRMAALQTGHHEKLQLLGAVEGDQAIERGAHEALRAYRLHGEWFGPSDAVLAYVAALTRPNASDEQILKAIKAAR</sequence>
<dbReference type="AlphaFoldDB" id="A0A0F9I2K2"/>
<comment type="caution">
    <text evidence="2">The sequence shown here is derived from an EMBL/GenBank/DDBJ whole genome shotgun (WGS) entry which is preliminary data.</text>
</comment>
<evidence type="ECO:0000259" key="1">
    <source>
        <dbReference type="SMART" id="SM00974"/>
    </source>
</evidence>
<protein>
    <recommendedName>
        <fullName evidence="1">Bacteriophage T5 Orf172 DNA-binding domain-containing protein</fullName>
    </recommendedName>
</protein>
<dbReference type="Pfam" id="PF13455">
    <property type="entry name" value="MUG113"/>
    <property type="match status" value="1"/>
</dbReference>
<accession>A0A0F9I2K2</accession>